<reference evidence="1 2" key="1">
    <citation type="submission" date="2018-06" db="EMBL/GenBank/DDBJ databases">
        <authorList>
            <consortium name="Pathogen Informatics"/>
            <person name="Doyle S."/>
        </authorList>
    </citation>
    <scope>NUCLEOTIDE SEQUENCE [LARGE SCALE GENOMIC DNA]</scope>
    <source>
        <strain evidence="1 2">NCTC11872</strain>
    </source>
</reference>
<protein>
    <submittedName>
        <fullName evidence="1">Type I restriction-modification system</fullName>
        <ecNumber evidence="1">3.1.21.3</ecNumber>
    </submittedName>
</protein>
<name>A0A2X1Q2F4_HAEIF</name>
<dbReference type="GO" id="GO:0009035">
    <property type="term" value="F:type I site-specific deoxyribonuclease activity"/>
    <property type="evidence" value="ECO:0007669"/>
    <property type="project" value="UniProtKB-EC"/>
</dbReference>
<dbReference type="EMBL" id="UASK01000013">
    <property type="protein sequence ID" value="SPX43235.1"/>
    <property type="molecule type" value="Genomic_DNA"/>
</dbReference>
<dbReference type="Gene3D" id="1.10.10.2110">
    <property type="match status" value="1"/>
</dbReference>
<dbReference type="EC" id="3.1.21.3" evidence="1"/>
<sequence>MNLPHCKALQAVDLNDPIAMEKFKQVHYVNDEQIAEMLKVPTLPVRAGARLSFNL</sequence>
<accession>A0A2X1Q2F4</accession>
<organism evidence="1 2">
    <name type="scientific">Haemophilus influenzae</name>
    <dbReference type="NCBI Taxonomy" id="727"/>
    <lineage>
        <taxon>Bacteria</taxon>
        <taxon>Pseudomonadati</taxon>
        <taxon>Pseudomonadota</taxon>
        <taxon>Gammaproteobacteria</taxon>
        <taxon>Pasteurellales</taxon>
        <taxon>Pasteurellaceae</taxon>
        <taxon>Haemophilus</taxon>
    </lineage>
</organism>
<dbReference type="AlphaFoldDB" id="A0A2X1Q2F4"/>
<gene>
    <name evidence="1" type="primary">hsdR2_2</name>
    <name evidence="1" type="ORF">NCTC11872_02894</name>
</gene>
<evidence type="ECO:0000313" key="1">
    <source>
        <dbReference type="EMBL" id="SPX43235.1"/>
    </source>
</evidence>
<keyword evidence="1" id="KW-0378">Hydrolase</keyword>
<dbReference type="Proteomes" id="UP000249936">
    <property type="component" value="Unassembled WGS sequence"/>
</dbReference>
<evidence type="ECO:0000313" key="2">
    <source>
        <dbReference type="Proteomes" id="UP000249936"/>
    </source>
</evidence>
<proteinExistence type="predicted"/>